<dbReference type="Proteomes" id="UP000245119">
    <property type="component" value="Linkage Group LG4"/>
</dbReference>
<organism evidence="3 4">
    <name type="scientific">Pomacea canaliculata</name>
    <name type="common">Golden apple snail</name>
    <dbReference type="NCBI Taxonomy" id="400727"/>
    <lineage>
        <taxon>Eukaryota</taxon>
        <taxon>Metazoa</taxon>
        <taxon>Spiralia</taxon>
        <taxon>Lophotrochozoa</taxon>
        <taxon>Mollusca</taxon>
        <taxon>Gastropoda</taxon>
        <taxon>Caenogastropoda</taxon>
        <taxon>Architaenioglossa</taxon>
        <taxon>Ampullarioidea</taxon>
        <taxon>Ampullariidae</taxon>
        <taxon>Pomacea</taxon>
    </lineage>
</organism>
<keyword evidence="2" id="KW-1133">Transmembrane helix</keyword>
<evidence type="ECO:0000256" key="1">
    <source>
        <dbReference type="SAM" id="MobiDB-lite"/>
    </source>
</evidence>
<accession>A0A2T7PEQ1</accession>
<gene>
    <name evidence="3" type="ORF">C0Q70_07317</name>
</gene>
<comment type="caution">
    <text evidence="3">The sequence shown here is derived from an EMBL/GenBank/DDBJ whole genome shotgun (WGS) entry which is preliminary data.</text>
</comment>
<keyword evidence="2" id="KW-0812">Transmembrane</keyword>
<name>A0A2T7PEQ1_POMCA</name>
<feature type="transmembrane region" description="Helical" evidence="2">
    <location>
        <begin position="1295"/>
        <end position="1317"/>
    </location>
</feature>
<keyword evidence="4" id="KW-1185">Reference proteome</keyword>
<evidence type="ECO:0000313" key="3">
    <source>
        <dbReference type="EMBL" id="PVD31892.1"/>
    </source>
</evidence>
<proteinExistence type="predicted"/>
<feature type="compositionally biased region" description="Basic and acidic residues" evidence="1">
    <location>
        <begin position="107"/>
        <end position="124"/>
    </location>
</feature>
<sequence length="1323" mass="143292">MLAESPSFAHILHYNARSCIGVGGSRSHLGPGNTPPAGVAHLSQRHQRTLLIVYNIYFAQEVVDPQPPRPFLVDPWCSILRWQHVHGGHAARRDKNNGRRQQGRVDGVCRDDSLKGPLRSHKEIIPPTQTPVVPRLAAGQDCLTDDACVHSTSNQTVGNVAYCCSDITRSPSVTQQGACECLTPAEETKKWADETMEKGRMCLFGNDSCHGVPLSLMINSQPLVYCCPNARYCVVTVINTTAPDYVGCRCMNHPSPTSPPGAYVVPPSGEYNSSGELCLYGALCDDNPSLKCEGDNAVYCCYNSRGIHTKNLQDNTTGCTCSNDFWGDRCASNVQPVPSTEQSCLKDAACPAGANMTVVTSGTSNVNVTYCCPDLQVTPYVQVVRGATPLVICTCSLHGQEGSTEDKVRMWAALTSNYGRWCESGSVCEQFSSSLTFYKGDNSSTVETLSLCCRKPKSTCYFTAYKDDYDSIGCRCTKTWVPWTEPGAYVVPDAGYYNSTGEVCSYNAKCDDYPSVKCESTQLTLCCYGSRGIHTGQDCLSGDVCYNATHNYTVDNVTYCCSDDTRWPSRFLNSSCDCVSPATRAKNWADYTMGEGRMCLTGESQCPKGHSRTTLSQKSWNVTFCCSNSWKSSESVFSFPDNIICRCNNNSAPVLPPGAYVVPLSGDYNSSGEPCLYDALCDDVPSLKCQGDNVVYCCYSSRGIYTKNLNASTTGCTCSNEFWGEKCNATLKPVASTEQRCLTNAACPAGANTTVVAGGTNNVDVTYCCPNLLVTPYVQVVQGTIPHVVCSCSLHGQEGSAVDRTRLWAKSTNGFGRWCESGSVCQGFSPSLTFYKNDDSNTRQVLSLCCRHPNSTYYFAAYKEDYESIGCRCANTSVPGPQPGAYVVPDVGYYNSTGEVCSYNAMCLDSPSVKCESYVLTLCCYGSRGLHTGTLNNKTTLCTCTNDIAGPRCEGRAVMSSPTDDLVIRSDAAVTAVLDDIADDYCCIRPKVGLGLCKRQHSRCREVCYLCSAHQELVGHLEPLRPLLAVRGVLCSLRTLIASCVHREGFSAGQECVTGDACHNVTHNVTVGNTTYCCSDVTLRPTTKNNSCACLSANARMKNWADETMGEGRMCSFGNEGCPHGFTTVKLQNDQSQVCCSNGAFSFMALLDVGSSYYVGCRCRHNPAPVLPLSAHAVPLSAEYNSSGGFFLNCFPRKYMNPIPRDTSLQIPVTMCLFPPPPGELCLYDALCDDNPSLKCEDDNAVYCCYSSRGIHTKDLNASTTACTCSNEFQGTRCSPVLKPLPVTEKSETSMVVVVVVVVVVAAAVVVVVVVVVSERILF</sequence>
<dbReference type="EMBL" id="PZQS01000004">
    <property type="protein sequence ID" value="PVD31892.1"/>
    <property type="molecule type" value="Genomic_DNA"/>
</dbReference>
<evidence type="ECO:0000256" key="2">
    <source>
        <dbReference type="SAM" id="Phobius"/>
    </source>
</evidence>
<protein>
    <submittedName>
        <fullName evidence="3">Uncharacterized protein</fullName>
    </submittedName>
</protein>
<keyword evidence="2" id="KW-0472">Membrane</keyword>
<feature type="region of interest" description="Disordered" evidence="1">
    <location>
        <begin position="89"/>
        <end position="125"/>
    </location>
</feature>
<evidence type="ECO:0000313" key="4">
    <source>
        <dbReference type="Proteomes" id="UP000245119"/>
    </source>
</evidence>
<reference evidence="3 4" key="1">
    <citation type="submission" date="2018-04" db="EMBL/GenBank/DDBJ databases">
        <title>The genome of golden apple snail Pomacea canaliculata provides insight into stress tolerance and invasive adaptation.</title>
        <authorList>
            <person name="Liu C."/>
            <person name="Liu B."/>
            <person name="Ren Y."/>
            <person name="Zhang Y."/>
            <person name="Wang H."/>
            <person name="Li S."/>
            <person name="Jiang F."/>
            <person name="Yin L."/>
            <person name="Zhang G."/>
            <person name="Qian W."/>
            <person name="Fan W."/>
        </authorList>
    </citation>
    <scope>NUCLEOTIDE SEQUENCE [LARGE SCALE GENOMIC DNA]</scope>
    <source>
        <strain evidence="3">SZHN2017</strain>
        <tissue evidence="3">Muscle</tissue>
    </source>
</reference>